<dbReference type="Proteomes" id="UP001596157">
    <property type="component" value="Unassembled WGS sequence"/>
</dbReference>
<evidence type="ECO:0000313" key="4">
    <source>
        <dbReference type="EMBL" id="MFC5287288.1"/>
    </source>
</evidence>
<dbReference type="Pfam" id="PF01596">
    <property type="entry name" value="Methyltransf_3"/>
    <property type="match status" value="1"/>
</dbReference>
<gene>
    <name evidence="4" type="ORF">ACFPM7_09525</name>
</gene>
<dbReference type="PANTHER" id="PTHR10509">
    <property type="entry name" value="O-METHYLTRANSFERASE-RELATED"/>
    <property type="match status" value="1"/>
</dbReference>
<dbReference type="CDD" id="cd02440">
    <property type="entry name" value="AdoMet_MTases"/>
    <property type="match status" value="1"/>
</dbReference>
<evidence type="ECO:0000313" key="5">
    <source>
        <dbReference type="Proteomes" id="UP001596157"/>
    </source>
</evidence>
<dbReference type="GO" id="GO:0032259">
    <property type="term" value="P:methylation"/>
    <property type="evidence" value="ECO:0007669"/>
    <property type="project" value="UniProtKB-KW"/>
</dbReference>
<dbReference type="RefSeq" id="WP_378246060.1">
    <property type="nucleotide sequence ID" value="NZ_JBHSKF010000003.1"/>
</dbReference>
<keyword evidence="2 4" id="KW-0808">Transferase</keyword>
<dbReference type="Gene3D" id="3.40.50.150">
    <property type="entry name" value="Vaccinia Virus protein VP39"/>
    <property type="match status" value="1"/>
</dbReference>
<keyword evidence="5" id="KW-1185">Reference proteome</keyword>
<accession>A0ABW0EIQ1</accession>
<evidence type="ECO:0000256" key="1">
    <source>
        <dbReference type="ARBA" id="ARBA00022603"/>
    </source>
</evidence>
<dbReference type="PROSITE" id="PS51682">
    <property type="entry name" value="SAM_OMT_I"/>
    <property type="match status" value="1"/>
</dbReference>
<dbReference type="PANTHER" id="PTHR10509:SF85">
    <property type="entry name" value="O-METHYLTRANSFERASE RV1220C-RELATED"/>
    <property type="match status" value="1"/>
</dbReference>
<sequence>MAPDSPVVEDDALSAARTRAAALGCPAITPGVGAALRFLATVLRARAVVEIGTGTGVSGLYLLRGMVADGVLTSIDVAPELQAEAKRALRSAGVAPGRTRLIMGRALDVLPRLTDGGYDLLFVDSAQADKADYATYHDEAVRLLRPGGVLAFADGTGLSELVRAVNADDRLVALALPDGLLAAAKV</sequence>
<dbReference type="InterPro" id="IPR029063">
    <property type="entry name" value="SAM-dependent_MTases_sf"/>
</dbReference>
<dbReference type="SUPFAM" id="SSF53335">
    <property type="entry name" value="S-adenosyl-L-methionine-dependent methyltransferases"/>
    <property type="match status" value="1"/>
</dbReference>
<keyword evidence="3" id="KW-0949">S-adenosyl-L-methionine</keyword>
<evidence type="ECO:0000256" key="3">
    <source>
        <dbReference type="ARBA" id="ARBA00022691"/>
    </source>
</evidence>
<reference evidence="5" key="1">
    <citation type="journal article" date="2019" name="Int. J. Syst. Evol. Microbiol.">
        <title>The Global Catalogue of Microorganisms (GCM) 10K type strain sequencing project: providing services to taxonomists for standard genome sequencing and annotation.</title>
        <authorList>
            <consortium name="The Broad Institute Genomics Platform"/>
            <consortium name="The Broad Institute Genome Sequencing Center for Infectious Disease"/>
            <person name="Wu L."/>
            <person name="Ma J."/>
        </authorList>
    </citation>
    <scope>NUCLEOTIDE SEQUENCE [LARGE SCALE GENOMIC DNA]</scope>
    <source>
        <strain evidence="5">CCUG 59778</strain>
    </source>
</reference>
<proteinExistence type="predicted"/>
<organism evidence="4 5">
    <name type="scientific">Actinokineospora guangxiensis</name>
    <dbReference type="NCBI Taxonomy" id="1490288"/>
    <lineage>
        <taxon>Bacteria</taxon>
        <taxon>Bacillati</taxon>
        <taxon>Actinomycetota</taxon>
        <taxon>Actinomycetes</taxon>
        <taxon>Pseudonocardiales</taxon>
        <taxon>Pseudonocardiaceae</taxon>
        <taxon>Actinokineospora</taxon>
    </lineage>
</organism>
<dbReference type="EMBL" id="JBHSKF010000003">
    <property type="protein sequence ID" value="MFC5287288.1"/>
    <property type="molecule type" value="Genomic_DNA"/>
</dbReference>
<dbReference type="GO" id="GO:0008168">
    <property type="term" value="F:methyltransferase activity"/>
    <property type="evidence" value="ECO:0007669"/>
    <property type="project" value="UniProtKB-KW"/>
</dbReference>
<keyword evidence="1 4" id="KW-0489">Methyltransferase</keyword>
<dbReference type="InterPro" id="IPR002935">
    <property type="entry name" value="SAM_O-MeTrfase"/>
</dbReference>
<evidence type="ECO:0000256" key="2">
    <source>
        <dbReference type="ARBA" id="ARBA00022679"/>
    </source>
</evidence>
<protein>
    <submittedName>
        <fullName evidence="4">O-methyltransferase</fullName>
        <ecNumber evidence="4">2.1.1.-</ecNumber>
    </submittedName>
</protein>
<dbReference type="EC" id="2.1.1.-" evidence="4"/>
<comment type="caution">
    <text evidence="4">The sequence shown here is derived from an EMBL/GenBank/DDBJ whole genome shotgun (WGS) entry which is preliminary data.</text>
</comment>
<name>A0ABW0EIQ1_9PSEU</name>
<dbReference type="InterPro" id="IPR050362">
    <property type="entry name" value="Cation-dep_OMT"/>
</dbReference>